<evidence type="ECO:0000256" key="1">
    <source>
        <dbReference type="SAM" id="MobiDB-lite"/>
    </source>
</evidence>
<evidence type="ECO:0000313" key="2">
    <source>
        <dbReference type="EMBL" id="KAK1289773.1"/>
    </source>
</evidence>
<accession>A0AAV9CNI8</accession>
<keyword evidence="3" id="KW-1185">Reference proteome</keyword>
<reference evidence="2" key="1">
    <citation type="journal article" date="2023" name="Nat. Commun.">
        <title>Diploid and tetraploid genomes of Acorus and the evolution of monocots.</title>
        <authorList>
            <person name="Ma L."/>
            <person name="Liu K.W."/>
            <person name="Li Z."/>
            <person name="Hsiao Y.Y."/>
            <person name="Qi Y."/>
            <person name="Fu T."/>
            <person name="Tang G.D."/>
            <person name="Zhang D."/>
            <person name="Sun W.H."/>
            <person name="Liu D.K."/>
            <person name="Li Y."/>
            <person name="Chen G.Z."/>
            <person name="Liu X.D."/>
            <person name="Liao X.Y."/>
            <person name="Jiang Y.T."/>
            <person name="Yu X."/>
            <person name="Hao Y."/>
            <person name="Huang J."/>
            <person name="Zhao X.W."/>
            <person name="Ke S."/>
            <person name="Chen Y.Y."/>
            <person name="Wu W.L."/>
            <person name="Hsu J.L."/>
            <person name="Lin Y.F."/>
            <person name="Huang M.D."/>
            <person name="Li C.Y."/>
            <person name="Huang L."/>
            <person name="Wang Z.W."/>
            <person name="Zhao X."/>
            <person name="Zhong W.Y."/>
            <person name="Peng D.H."/>
            <person name="Ahmad S."/>
            <person name="Lan S."/>
            <person name="Zhang J.S."/>
            <person name="Tsai W.C."/>
            <person name="Van de Peer Y."/>
            <person name="Liu Z.J."/>
        </authorList>
    </citation>
    <scope>NUCLEOTIDE SEQUENCE</scope>
    <source>
        <strain evidence="2">CP</strain>
    </source>
</reference>
<proteinExistence type="predicted"/>
<evidence type="ECO:0000313" key="3">
    <source>
        <dbReference type="Proteomes" id="UP001180020"/>
    </source>
</evidence>
<dbReference type="EMBL" id="JAUJYO010000018">
    <property type="protein sequence ID" value="KAK1289773.1"/>
    <property type="molecule type" value="Genomic_DNA"/>
</dbReference>
<sequence>MRVSPSTVSMHFIMRTDQIDLFTECLSMLKGPLDTLKLPNSSHEPYIINYCLERAPTTVSPGATPISIDLLLPGIPPNSGDSHPLTPHHPGIQ</sequence>
<dbReference type="AlphaFoldDB" id="A0AAV9CNI8"/>
<dbReference type="Proteomes" id="UP001180020">
    <property type="component" value="Unassembled WGS sequence"/>
</dbReference>
<organism evidence="2 3">
    <name type="scientific">Acorus calamus</name>
    <name type="common">Sweet flag</name>
    <dbReference type="NCBI Taxonomy" id="4465"/>
    <lineage>
        <taxon>Eukaryota</taxon>
        <taxon>Viridiplantae</taxon>
        <taxon>Streptophyta</taxon>
        <taxon>Embryophyta</taxon>
        <taxon>Tracheophyta</taxon>
        <taxon>Spermatophyta</taxon>
        <taxon>Magnoliopsida</taxon>
        <taxon>Liliopsida</taxon>
        <taxon>Acoraceae</taxon>
        <taxon>Acorus</taxon>
    </lineage>
</organism>
<reference evidence="2" key="2">
    <citation type="submission" date="2023-06" db="EMBL/GenBank/DDBJ databases">
        <authorList>
            <person name="Ma L."/>
            <person name="Liu K.-W."/>
            <person name="Li Z."/>
            <person name="Hsiao Y.-Y."/>
            <person name="Qi Y."/>
            <person name="Fu T."/>
            <person name="Tang G."/>
            <person name="Zhang D."/>
            <person name="Sun W.-H."/>
            <person name="Liu D.-K."/>
            <person name="Li Y."/>
            <person name="Chen G.-Z."/>
            <person name="Liu X.-D."/>
            <person name="Liao X.-Y."/>
            <person name="Jiang Y.-T."/>
            <person name="Yu X."/>
            <person name="Hao Y."/>
            <person name="Huang J."/>
            <person name="Zhao X.-W."/>
            <person name="Ke S."/>
            <person name="Chen Y.-Y."/>
            <person name="Wu W.-L."/>
            <person name="Hsu J.-L."/>
            <person name="Lin Y.-F."/>
            <person name="Huang M.-D."/>
            <person name="Li C.-Y."/>
            <person name="Huang L."/>
            <person name="Wang Z.-W."/>
            <person name="Zhao X."/>
            <person name="Zhong W.-Y."/>
            <person name="Peng D.-H."/>
            <person name="Ahmad S."/>
            <person name="Lan S."/>
            <person name="Zhang J.-S."/>
            <person name="Tsai W.-C."/>
            <person name="Van De Peer Y."/>
            <person name="Liu Z.-J."/>
        </authorList>
    </citation>
    <scope>NUCLEOTIDE SEQUENCE</scope>
    <source>
        <strain evidence="2">CP</strain>
        <tissue evidence="2">Leaves</tissue>
    </source>
</reference>
<comment type="caution">
    <text evidence="2">The sequence shown here is derived from an EMBL/GenBank/DDBJ whole genome shotgun (WGS) entry which is preliminary data.</text>
</comment>
<protein>
    <submittedName>
        <fullName evidence="2">Uncharacterized protein</fullName>
    </submittedName>
</protein>
<gene>
    <name evidence="2" type="ORF">QJS10_CPB18g00721</name>
</gene>
<name>A0AAV9CNI8_ACOCL</name>
<feature type="region of interest" description="Disordered" evidence="1">
    <location>
        <begin position="74"/>
        <end position="93"/>
    </location>
</feature>